<gene>
    <name evidence="2" type="ORF">P280DRAFT_553645</name>
</gene>
<keyword evidence="1" id="KW-0732">Signal</keyword>
<organism evidence="2 3">
    <name type="scientific">Massarina eburnea CBS 473.64</name>
    <dbReference type="NCBI Taxonomy" id="1395130"/>
    <lineage>
        <taxon>Eukaryota</taxon>
        <taxon>Fungi</taxon>
        <taxon>Dikarya</taxon>
        <taxon>Ascomycota</taxon>
        <taxon>Pezizomycotina</taxon>
        <taxon>Dothideomycetes</taxon>
        <taxon>Pleosporomycetidae</taxon>
        <taxon>Pleosporales</taxon>
        <taxon>Massarineae</taxon>
        <taxon>Massarinaceae</taxon>
        <taxon>Massarina</taxon>
    </lineage>
</organism>
<dbReference type="AlphaFoldDB" id="A0A6A6RK81"/>
<evidence type="ECO:0000313" key="2">
    <source>
        <dbReference type="EMBL" id="KAF2635585.1"/>
    </source>
</evidence>
<feature type="signal peptide" evidence="1">
    <location>
        <begin position="1"/>
        <end position="17"/>
    </location>
</feature>
<sequence length="105" mass="10342">MRFTIAAFITLAATAAALAPNDAGAKNVGAGDSSQFITGGCVSDADCSSGCCADLSGVGICSAEAAANQAGKAGCGFQDPNSQATISAAKAQVQKQGFKRYVKSE</sequence>
<accession>A0A6A6RK81</accession>
<name>A0A6A6RK81_9PLEO</name>
<proteinExistence type="predicted"/>
<feature type="chain" id="PRO_5025649351" description="Biotrophy-associated secreted protein 2" evidence="1">
    <location>
        <begin position="18"/>
        <end position="105"/>
    </location>
</feature>
<dbReference type="OrthoDB" id="2132010at2759"/>
<keyword evidence="3" id="KW-1185">Reference proteome</keyword>
<evidence type="ECO:0000256" key="1">
    <source>
        <dbReference type="SAM" id="SignalP"/>
    </source>
</evidence>
<protein>
    <recommendedName>
        <fullName evidence="4">Biotrophy-associated secreted protein 2</fullName>
    </recommendedName>
</protein>
<dbReference type="Proteomes" id="UP000799753">
    <property type="component" value="Unassembled WGS sequence"/>
</dbReference>
<reference evidence="2" key="1">
    <citation type="journal article" date="2020" name="Stud. Mycol.">
        <title>101 Dothideomycetes genomes: a test case for predicting lifestyles and emergence of pathogens.</title>
        <authorList>
            <person name="Haridas S."/>
            <person name="Albert R."/>
            <person name="Binder M."/>
            <person name="Bloem J."/>
            <person name="Labutti K."/>
            <person name="Salamov A."/>
            <person name="Andreopoulos B."/>
            <person name="Baker S."/>
            <person name="Barry K."/>
            <person name="Bills G."/>
            <person name="Bluhm B."/>
            <person name="Cannon C."/>
            <person name="Castanera R."/>
            <person name="Culley D."/>
            <person name="Daum C."/>
            <person name="Ezra D."/>
            <person name="Gonzalez J."/>
            <person name="Henrissat B."/>
            <person name="Kuo A."/>
            <person name="Liang C."/>
            <person name="Lipzen A."/>
            <person name="Lutzoni F."/>
            <person name="Magnuson J."/>
            <person name="Mondo S."/>
            <person name="Nolan M."/>
            <person name="Ohm R."/>
            <person name="Pangilinan J."/>
            <person name="Park H.-J."/>
            <person name="Ramirez L."/>
            <person name="Alfaro M."/>
            <person name="Sun H."/>
            <person name="Tritt A."/>
            <person name="Yoshinaga Y."/>
            <person name="Zwiers L.-H."/>
            <person name="Turgeon B."/>
            <person name="Goodwin S."/>
            <person name="Spatafora J."/>
            <person name="Crous P."/>
            <person name="Grigoriev I."/>
        </authorList>
    </citation>
    <scope>NUCLEOTIDE SEQUENCE</scope>
    <source>
        <strain evidence="2">CBS 473.64</strain>
    </source>
</reference>
<evidence type="ECO:0008006" key="4">
    <source>
        <dbReference type="Google" id="ProtNLM"/>
    </source>
</evidence>
<evidence type="ECO:0000313" key="3">
    <source>
        <dbReference type="Proteomes" id="UP000799753"/>
    </source>
</evidence>
<dbReference type="EMBL" id="MU006805">
    <property type="protein sequence ID" value="KAF2635585.1"/>
    <property type="molecule type" value="Genomic_DNA"/>
</dbReference>